<gene>
    <name evidence="3" type="ORF">HNQ36_003590</name>
</gene>
<dbReference type="Proteomes" id="UP000521227">
    <property type="component" value="Unassembled WGS sequence"/>
</dbReference>
<dbReference type="InterPro" id="IPR035421">
    <property type="entry name" value="Terminase_6C"/>
</dbReference>
<reference evidence="3 4" key="1">
    <citation type="submission" date="2020-08" db="EMBL/GenBank/DDBJ databases">
        <title>Genomic Encyclopedia of Type Strains, Phase IV (KMG-IV): sequencing the most valuable type-strain genomes for metagenomic binning, comparative biology and taxonomic classification.</title>
        <authorList>
            <person name="Goeker M."/>
        </authorList>
    </citation>
    <scope>NUCLEOTIDE SEQUENCE [LARGE SCALE GENOMIC DNA]</scope>
    <source>
        <strain evidence="3 4">DSM 17498</strain>
    </source>
</reference>
<evidence type="ECO:0000313" key="3">
    <source>
        <dbReference type="EMBL" id="MBB5053590.1"/>
    </source>
</evidence>
<dbReference type="AlphaFoldDB" id="A0A840N3A9"/>
<dbReference type="Gene3D" id="3.30.420.240">
    <property type="match status" value="1"/>
</dbReference>
<dbReference type="EMBL" id="JACHIJ010000005">
    <property type="protein sequence ID" value="MBB5053590.1"/>
    <property type="molecule type" value="Genomic_DNA"/>
</dbReference>
<proteinExistence type="predicted"/>
<dbReference type="RefSeq" id="WP_024577346.1">
    <property type="nucleotide sequence ID" value="NZ_JACHIJ010000005.1"/>
</dbReference>
<evidence type="ECO:0000313" key="4">
    <source>
        <dbReference type="Proteomes" id="UP000521227"/>
    </source>
</evidence>
<evidence type="ECO:0000256" key="1">
    <source>
        <dbReference type="ARBA" id="ARBA00022612"/>
    </source>
</evidence>
<sequence length="489" mass="55090">MTGDGRILNALLRADFRAFVHKVFLTLTPGQTFIHSWHLDAIADRLERVRRGECRRLIINMPPRSLKSIMSSVAFPAYVLGHNPSRRIICASYSGELAKKHSNDFRAVLESKWYRAVFPGTRVGAFKNNEIEIELTARGFRLAASVGGTLTGRGGDIIVIDDPLKPDDAFSEAKRNGANQWFTNTLLSRLDDKRTGAIVIVMQRVHMDDLTGFLTEQSDEWEILNLPAIAEHDETIQGWNGELHFRKAGEVLSPEREPLHVLEALKMQIGSDAFSAQYQQLPVPPGGAMIKRHWIVRYKELPPMSERLMILQSWDTANKGGPQNDWSVCTTWILASKMRWFLVDVWRGRVDYPALKATVEAQAKKWGARRVLIEDAGAGTMLVQELRARVPGIIGVRPDGDKVSRMAVASAKFEAGQALLPERAPWLADFESELFAFPGVKHDDQCDSVSQALLDKNIPWMSYISPDEWKVIVAKSKIPTPYGKRRRWS</sequence>
<accession>A0A840N3A9</accession>
<comment type="caution">
    <text evidence="3">The sequence shown here is derived from an EMBL/GenBank/DDBJ whole genome shotgun (WGS) entry which is preliminary data.</text>
</comment>
<keyword evidence="1" id="KW-1188">Viral release from host cell</keyword>
<dbReference type="InterPro" id="IPR006517">
    <property type="entry name" value="Phage_terminase_lsu-like_C"/>
</dbReference>
<dbReference type="InterPro" id="IPR027417">
    <property type="entry name" value="P-loop_NTPase"/>
</dbReference>
<feature type="domain" description="Terminase large subunit gp17-like C-terminal" evidence="2">
    <location>
        <begin position="313"/>
        <end position="454"/>
    </location>
</feature>
<dbReference type="Gene3D" id="3.40.50.300">
    <property type="entry name" value="P-loop containing nucleotide triphosphate hydrolases"/>
    <property type="match status" value="1"/>
</dbReference>
<evidence type="ECO:0000259" key="2">
    <source>
        <dbReference type="Pfam" id="PF17289"/>
    </source>
</evidence>
<dbReference type="Pfam" id="PF17289">
    <property type="entry name" value="Terminase_6C"/>
    <property type="match status" value="1"/>
</dbReference>
<name>A0A840N3A9_9BRAD</name>
<protein>
    <submittedName>
        <fullName evidence="3">Putative phage terminase large subunit-like protein</fullName>
    </submittedName>
</protein>
<dbReference type="NCBIfam" id="TIGR01630">
    <property type="entry name" value="psiM2_ORF9"/>
    <property type="match status" value="1"/>
</dbReference>
<organism evidence="3 4">
    <name type="scientific">Afipia massiliensis</name>
    <dbReference type="NCBI Taxonomy" id="211460"/>
    <lineage>
        <taxon>Bacteria</taxon>
        <taxon>Pseudomonadati</taxon>
        <taxon>Pseudomonadota</taxon>
        <taxon>Alphaproteobacteria</taxon>
        <taxon>Hyphomicrobiales</taxon>
        <taxon>Nitrobacteraceae</taxon>
        <taxon>Afipia</taxon>
    </lineage>
</organism>